<keyword evidence="2" id="KW-0235">DNA replication</keyword>
<dbReference type="InterPro" id="IPR012340">
    <property type="entry name" value="NA-bd_OB-fold"/>
</dbReference>
<evidence type="ECO:0000256" key="3">
    <source>
        <dbReference type="PIRNR" id="PIRNR002070"/>
    </source>
</evidence>
<comment type="function">
    <text evidence="2">Plays an important role in DNA replication, recombination and repair. Binds to ssDNA and to an array of partner proteins to recruit them to their sites of action during DNA metabolism.</text>
</comment>
<feature type="short sequence motif" description="Important for interaction with partner proteins" evidence="2">
    <location>
        <begin position="141"/>
        <end position="146"/>
    </location>
</feature>
<evidence type="ECO:0000313" key="4">
    <source>
        <dbReference type="EMBL" id="MDC9031787.1"/>
    </source>
</evidence>
<name>A0ABT5LAC4_9MOLU</name>
<dbReference type="PROSITE" id="PS50935">
    <property type="entry name" value="SSB"/>
    <property type="match status" value="1"/>
</dbReference>
<accession>A0ABT5LAC4</accession>
<keyword evidence="2" id="KW-0234">DNA repair</keyword>
<dbReference type="RefSeq" id="WP_273585026.1">
    <property type="nucleotide sequence ID" value="NZ_JANHJP010000001.1"/>
</dbReference>
<reference evidence="4 5" key="1">
    <citation type="journal article" date="2023" name="Plant">
        <title>Draft Genome Sequence Resource of CBPPT1, a 'Candidatus Phytoplasma trifolii'-Related Strain Associated with Potato Purple Top Disease in the Columbia Basin, U.S.A.</title>
        <authorList>
            <person name="Wei W."/>
            <person name="Shao J."/>
            <person name="Bottner-Parker K.D."/>
            <person name="Zhao Y."/>
        </authorList>
    </citation>
    <scope>NUCLEOTIDE SEQUENCE [LARGE SCALE GENOMIC DNA]</scope>
    <source>
        <strain evidence="4 5">CBPPT1</strain>
    </source>
</reference>
<dbReference type="EMBL" id="JANHJP010000001">
    <property type="protein sequence ID" value="MDC9031787.1"/>
    <property type="molecule type" value="Genomic_DNA"/>
</dbReference>
<evidence type="ECO:0000256" key="2">
    <source>
        <dbReference type="HAMAP-Rule" id="MF_00984"/>
    </source>
</evidence>
<comment type="subunit">
    <text evidence="2">Homotetramer.</text>
</comment>
<gene>
    <name evidence="4" type="ORF">M8044_000006</name>
</gene>
<comment type="caution">
    <text evidence="2">Lacks conserved residue(s) required for the propagation of feature annotation.</text>
</comment>
<dbReference type="PANTHER" id="PTHR10302:SF27">
    <property type="entry name" value="SINGLE-STRANDED DNA-BINDING PROTEIN"/>
    <property type="match status" value="1"/>
</dbReference>
<dbReference type="PANTHER" id="PTHR10302">
    <property type="entry name" value="SINGLE-STRANDED DNA-BINDING PROTEIN"/>
    <property type="match status" value="1"/>
</dbReference>
<dbReference type="CDD" id="cd04496">
    <property type="entry name" value="SSB_OBF"/>
    <property type="match status" value="1"/>
</dbReference>
<dbReference type="GO" id="GO:0003677">
    <property type="term" value="F:DNA binding"/>
    <property type="evidence" value="ECO:0007669"/>
    <property type="project" value="UniProtKB-KW"/>
</dbReference>
<dbReference type="HAMAP" id="MF_00984">
    <property type="entry name" value="SSB"/>
    <property type="match status" value="1"/>
</dbReference>
<keyword evidence="5" id="KW-1185">Reference proteome</keyword>
<proteinExistence type="inferred from homology"/>
<evidence type="ECO:0000256" key="1">
    <source>
        <dbReference type="ARBA" id="ARBA00023125"/>
    </source>
</evidence>
<evidence type="ECO:0000313" key="5">
    <source>
        <dbReference type="Proteomes" id="UP001221763"/>
    </source>
</evidence>
<dbReference type="PIRSF" id="PIRSF002070">
    <property type="entry name" value="SSB"/>
    <property type="match status" value="1"/>
</dbReference>
<comment type="caution">
    <text evidence="4">The sequence shown here is derived from an EMBL/GenBank/DDBJ whole genome shotgun (WGS) entry which is preliminary data.</text>
</comment>
<dbReference type="SUPFAM" id="SSF50249">
    <property type="entry name" value="Nucleic acid-binding proteins"/>
    <property type="match status" value="1"/>
</dbReference>
<dbReference type="NCBIfam" id="TIGR00621">
    <property type="entry name" value="ssb"/>
    <property type="match status" value="1"/>
</dbReference>
<keyword evidence="2" id="KW-0233">DNA recombination</keyword>
<dbReference type="Gene3D" id="2.40.50.140">
    <property type="entry name" value="Nucleic acid-binding proteins"/>
    <property type="match status" value="1"/>
</dbReference>
<organism evidence="4 5">
    <name type="scientific">Columbia Basin potato purple top phytoplasma</name>
    <dbReference type="NCBI Taxonomy" id="307134"/>
    <lineage>
        <taxon>Bacteria</taxon>
        <taxon>Bacillati</taxon>
        <taxon>Mycoplasmatota</taxon>
        <taxon>Mollicutes</taxon>
        <taxon>Acholeplasmatales</taxon>
        <taxon>Acholeplasmataceae</taxon>
        <taxon>Candidatus Phytoplasma</taxon>
        <taxon>16SrVI (Clover proliferation group)</taxon>
    </lineage>
</organism>
<dbReference type="Proteomes" id="UP001221763">
    <property type="component" value="Unassembled WGS sequence"/>
</dbReference>
<keyword evidence="1 2" id="KW-0238">DNA-binding</keyword>
<protein>
    <recommendedName>
        <fullName evidence="2 3">Single-stranded DNA-binding protein</fullName>
        <shortName evidence="2">SSB</shortName>
    </recommendedName>
</protein>
<sequence length="146" mass="16930">MINRVILVGRITKDPELRFIQGDIPLVNFTLAVNRNFTNKSGVKEVDFIRCSVWYKQAENLSKYVLKGALLGVEGSIRVTSYENNNQKQFFTEVKCDSIQFLSNKNNSSNNNNDYYPNKDHNNMNVDEHHTQNKKLVIDNEEELPF</sequence>
<dbReference type="Pfam" id="PF00436">
    <property type="entry name" value="SSB"/>
    <property type="match status" value="1"/>
</dbReference>
<dbReference type="InterPro" id="IPR011344">
    <property type="entry name" value="ssDNA-bd"/>
</dbReference>
<dbReference type="InterPro" id="IPR000424">
    <property type="entry name" value="Primosome_PriB/ssb"/>
</dbReference>
<keyword evidence="2" id="KW-0227">DNA damage</keyword>